<feature type="signal peptide" evidence="3">
    <location>
        <begin position="1"/>
        <end position="28"/>
    </location>
</feature>
<dbReference type="GO" id="GO:0009279">
    <property type="term" value="C:cell outer membrane"/>
    <property type="evidence" value="ECO:0007669"/>
    <property type="project" value="UniProtKB-SubCell"/>
</dbReference>
<evidence type="ECO:0000256" key="1">
    <source>
        <dbReference type="PIRNR" id="PIRNR029681"/>
    </source>
</evidence>
<evidence type="ECO:0000256" key="2">
    <source>
        <dbReference type="PIRSR" id="PIRSR029681-2"/>
    </source>
</evidence>
<feature type="site" description="Critical for activity" evidence="2">
    <location>
        <position position="163"/>
    </location>
</feature>
<dbReference type="InterPro" id="IPR018550">
    <property type="entry name" value="Lipid-A_deacylase-rel"/>
</dbReference>
<comment type="similarity">
    <text evidence="1">Belongs to the PagL family.</text>
</comment>
<keyword evidence="4" id="KW-0449">Lipoprotein</keyword>
<protein>
    <recommendedName>
        <fullName evidence="1">Lipid A deacylase</fullName>
        <ecNumber evidence="1">3.1.1.77</ecNumber>
    </recommendedName>
    <alternativeName>
        <fullName evidence="1">LPS 3-O-deacylase</fullName>
    </alternativeName>
    <alternativeName>
        <fullName evidence="1">Outer membrane enzyme</fullName>
    </alternativeName>
</protein>
<comment type="subcellular location">
    <subcellularLocation>
        <location evidence="1">Cell outer membrane</location>
        <topology evidence="1">Multi-pass membrane protein</topology>
    </subcellularLocation>
</comment>
<organism evidence="4 5">
    <name type="scientific">Bordetella ansorpii</name>
    <dbReference type="NCBI Taxonomy" id="288768"/>
    <lineage>
        <taxon>Bacteria</taxon>
        <taxon>Pseudomonadati</taxon>
        <taxon>Pseudomonadota</taxon>
        <taxon>Betaproteobacteria</taxon>
        <taxon>Burkholderiales</taxon>
        <taxon>Alcaligenaceae</taxon>
        <taxon>Bordetella</taxon>
    </lineage>
</organism>
<keyword evidence="1" id="KW-0378">Hydrolase</keyword>
<gene>
    <name evidence="4" type="ORF">SAMEA3906486_04761</name>
</gene>
<keyword evidence="5" id="KW-1185">Reference proteome</keyword>
<dbReference type="GO" id="GO:0050528">
    <property type="term" value="F:acyloxyacyl hydrolase activity"/>
    <property type="evidence" value="ECO:0007669"/>
    <property type="project" value="UniProtKB-EC"/>
</dbReference>
<name>A0A157ST97_9BORD</name>
<sequence length="184" mass="20460">MHSINKKRTLTGLVAGLALAFGASVAHAQSQEGTNGGLGIHYGVGDHYQRVTLQYETPSIWTVNFGGNWGRLDLTPEFGVSYWWAQGDRSPDHVWQANAIPMFRWWTSDRFFLEAGVGATVFSHTTFADKTISTAFQFGDHVGAGFLLNDNSRIGVRYSHFSNASIKRPNPGLNVLQLTYLYQF</sequence>
<dbReference type="PIRSF" id="PIRSF029681">
    <property type="entry name" value="PagL"/>
    <property type="match status" value="1"/>
</dbReference>
<dbReference type="Proteomes" id="UP000076848">
    <property type="component" value="Unassembled WGS sequence"/>
</dbReference>
<comment type="function">
    <text evidence="1">Has lipid A 3-O-deacylase activity. Hydrolyzes the ester bond at the 3 position of lipid A, a bioactive component of lipopolysaccharide (LPS), thereby releasing the primary fatty acyl moiety.</text>
</comment>
<dbReference type="Pfam" id="PF09411">
    <property type="entry name" value="PagL"/>
    <property type="match status" value="1"/>
</dbReference>
<evidence type="ECO:0000256" key="3">
    <source>
        <dbReference type="SAM" id="SignalP"/>
    </source>
</evidence>
<accession>A0A157ST97</accession>
<dbReference type="InterPro" id="IPR011250">
    <property type="entry name" value="OMP/PagP_B-barrel"/>
</dbReference>
<dbReference type="SUPFAM" id="SSF56925">
    <property type="entry name" value="OMPA-like"/>
    <property type="match status" value="1"/>
</dbReference>
<dbReference type="AlphaFoldDB" id="A0A157ST97"/>
<comment type="catalytic activity">
    <reaction evidence="1">
        <text>a 3-(acyloxy)acyl derivative of bacterial toxin + H2O = a 3-hydroxyacyl derivative of bacterial toxin + a fatty acid + H(+)</text>
        <dbReference type="Rhea" id="RHEA:12032"/>
        <dbReference type="ChEBI" id="CHEBI:15377"/>
        <dbReference type="ChEBI" id="CHEBI:15378"/>
        <dbReference type="ChEBI" id="CHEBI:28868"/>
        <dbReference type="ChEBI" id="CHEBI:136853"/>
        <dbReference type="ChEBI" id="CHEBI:140675"/>
        <dbReference type="EC" id="3.1.1.77"/>
    </reaction>
</comment>
<dbReference type="STRING" id="288768.SAMEA3906486_04761"/>
<evidence type="ECO:0000313" key="5">
    <source>
        <dbReference type="Proteomes" id="UP000076848"/>
    </source>
</evidence>
<dbReference type="RefSeq" id="WP_066132563.1">
    <property type="nucleotide sequence ID" value="NZ_FKIF01000009.1"/>
</dbReference>
<dbReference type="EC" id="3.1.1.77" evidence="1"/>
<dbReference type="Gene3D" id="2.40.160.20">
    <property type="match status" value="1"/>
</dbReference>
<comment type="subunit">
    <text evidence="1">Homodimer.</text>
</comment>
<feature type="chain" id="PRO_5007616515" description="Lipid A deacylase" evidence="3">
    <location>
        <begin position="29"/>
        <end position="184"/>
    </location>
</feature>
<dbReference type="OrthoDB" id="5297282at2"/>
<keyword evidence="3" id="KW-0732">Signal</keyword>
<proteinExistence type="inferred from homology"/>
<keyword evidence="1" id="KW-0472">Membrane</keyword>
<keyword evidence="1" id="KW-0998">Cell outer membrane</keyword>
<evidence type="ECO:0000313" key="4">
    <source>
        <dbReference type="EMBL" id="SAI73647.1"/>
    </source>
</evidence>
<dbReference type="EMBL" id="FKIF01000009">
    <property type="protein sequence ID" value="SAI73647.1"/>
    <property type="molecule type" value="Genomic_DNA"/>
</dbReference>
<reference evidence="4 5" key="1">
    <citation type="submission" date="2016-04" db="EMBL/GenBank/DDBJ databases">
        <authorList>
            <consortium name="Pathogen Informatics"/>
        </authorList>
    </citation>
    <scope>NUCLEOTIDE SEQUENCE [LARGE SCALE GENOMIC DNA]</scope>
    <source>
        <strain evidence="4 5">H050680373</strain>
    </source>
</reference>